<proteinExistence type="inferred from homology"/>
<dbReference type="EMBL" id="JAROAS010000029">
    <property type="protein sequence ID" value="MED4129382.1"/>
    <property type="molecule type" value="Genomic_DNA"/>
</dbReference>
<dbReference type="PANTHER" id="PTHR42742">
    <property type="entry name" value="TRANSCRIPTIONAL REPRESSOR MPRA"/>
    <property type="match status" value="1"/>
</dbReference>
<organism evidence="8 9">
    <name type="scientific">Shouchella miscanthi</name>
    <dbReference type="NCBI Taxonomy" id="2598861"/>
    <lineage>
        <taxon>Bacteria</taxon>
        <taxon>Bacillati</taxon>
        <taxon>Bacillota</taxon>
        <taxon>Bacilli</taxon>
        <taxon>Bacillales</taxon>
        <taxon>Bacillaceae</taxon>
        <taxon>Shouchella</taxon>
    </lineage>
</organism>
<dbReference type="InterPro" id="IPR000600">
    <property type="entry name" value="ROK"/>
</dbReference>
<dbReference type="InterPro" id="IPR049874">
    <property type="entry name" value="ROK_cs"/>
</dbReference>
<dbReference type="SUPFAM" id="SSF53067">
    <property type="entry name" value="Actin-like ATPase domain"/>
    <property type="match status" value="1"/>
</dbReference>
<dbReference type="PROSITE" id="PS01125">
    <property type="entry name" value="ROK"/>
    <property type="match status" value="1"/>
</dbReference>
<evidence type="ECO:0000313" key="9">
    <source>
        <dbReference type="Proteomes" id="UP001341820"/>
    </source>
</evidence>
<protein>
    <recommendedName>
        <fullName evidence="6">fructokinase</fullName>
        <ecNumber evidence="6">2.7.1.4</ecNumber>
    </recommendedName>
</protein>
<evidence type="ECO:0000256" key="2">
    <source>
        <dbReference type="ARBA" id="ARBA00006479"/>
    </source>
</evidence>
<dbReference type="RefSeq" id="WP_328238023.1">
    <property type="nucleotide sequence ID" value="NZ_JAROAS010000029.1"/>
</dbReference>
<evidence type="ECO:0000313" key="8">
    <source>
        <dbReference type="EMBL" id="MED4129382.1"/>
    </source>
</evidence>
<evidence type="ECO:0000256" key="6">
    <source>
        <dbReference type="ARBA" id="ARBA00038887"/>
    </source>
</evidence>
<dbReference type="Gene3D" id="3.30.420.40">
    <property type="match status" value="2"/>
</dbReference>
<keyword evidence="9" id="KW-1185">Reference proteome</keyword>
<evidence type="ECO:0000256" key="4">
    <source>
        <dbReference type="ARBA" id="ARBA00022833"/>
    </source>
</evidence>
<gene>
    <name evidence="8" type="ORF">P5F74_14660</name>
</gene>
<dbReference type="InterPro" id="IPR043129">
    <property type="entry name" value="ATPase_NBD"/>
</dbReference>
<dbReference type="EC" id="2.7.1.4" evidence="6"/>
<evidence type="ECO:0000256" key="7">
    <source>
        <dbReference type="ARBA" id="ARBA00048451"/>
    </source>
</evidence>
<name>A0ABU6NMY7_9BACI</name>
<comment type="cofactor">
    <cofactor evidence="1">
        <name>Mg(2+)</name>
        <dbReference type="ChEBI" id="CHEBI:18420"/>
    </cofactor>
</comment>
<evidence type="ECO:0000256" key="1">
    <source>
        <dbReference type="ARBA" id="ARBA00001946"/>
    </source>
</evidence>
<dbReference type="CDD" id="cd24067">
    <property type="entry name" value="ASKHA_NBD_ROK_BsFRK-like"/>
    <property type="match status" value="1"/>
</dbReference>
<comment type="catalytic activity">
    <reaction evidence="7">
        <text>D-fructose + ATP = D-fructose 6-phosphate + ADP + H(+)</text>
        <dbReference type="Rhea" id="RHEA:16125"/>
        <dbReference type="ChEBI" id="CHEBI:15378"/>
        <dbReference type="ChEBI" id="CHEBI:30616"/>
        <dbReference type="ChEBI" id="CHEBI:37721"/>
        <dbReference type="ChEBI" id="CHEBI:61527"/>
        <dbReference type="ChEBI" id="CHEBI:456216"/>
        <dbReference type="EC" id="2.7.1.4"/>
    </reaction>
</comment>
<comment type="caution">
    <text evidence="8">The sequence shown here is derived from an EMBL/GenBank/DDBJ whole genome shotgun (WGS) entry which is preliminary data.</text>
</comment>
<evidence type="ECO:0000256" key="3">
    <source>
        <dbReference type="ARBA" id="ARBA00022723"/>
    </source>
</evidence>
<dbReference type="PANTHER" id="PTHR42742:SF3">
    <property type="entry name" value="FRUCTOKINASE"/>
    <property type="match status" value="1"/>
</dbReference>
<reference evidence="8 9" key="1">
    <citation type="submission" date="2023-03" db="EMBL/GenBank/DDBJ databases">
        <title>Bacillus Genome Sequencing.</title>
        <authorList>
            <person name="Dunlap C."/>
        </authorList>
    </citation>
    <scope>NUCLEOTIDE SEQUENCE [LARGE SCALE GENOMIC DNA]</scope>
    <source>
        <strain evidence="8 9">B-4107</strain>
    </source>
</reference>
<dbReference type="Pfam" id="PF00480">
    <property type="entry name" value="ROK"/>
    <property type="match status" value="1"/>
</dbReference>
<sequence>MDSARYGGLEAGGTKMICVVTDKNGEWLDQLTLPTLSPEETIPPIVDFFKRNSITSLGIGSFGPLDLKEGSHTYGSLASTPKKGWEGYPLLDAFKSLHVPISLTTDVNGAALAEATKGAAKGLDSCMYITVGTGIGAGAVVNGNILEGFSHPEMGHVPVKPHEDDVFLGHCPYHGTCAEGMAAGPAIQARWGKAGVELADDDRVWQLEAYYLAQAIAAYTYILSPKKVILGGGVMKQKQLYSLVREELIRQLNGYLDIGDPEEYVVAPGLDEHAGIEGALLLARQAEKMAFINKKLQWTI</sequence>
<accession>A0ABU6NMY7</accession>
<dbReference type="InterPro" id="IPR051804">
    <property type="entry name" value="Carb_Metab_Reg_Kinase/Isom"/>
</dbReference>
<keyword evidence="5" id="KW-0460">Magnesium</keyword>
<dbReference type="Proteomes" id="UP001341820">
    <property type="component" value="Unassembled WGS sequence"/>
</dbReference>
<keyword evidence="4" id="KW-0862">Zinc</keyword>
<keyword evidence="3" id="KW-0479">Metal-binding</keyword>
<comment type="similarity">
    <text evidence="2">Belongs to the ROK (NagC/XylR) family.</text>
</comment>
<evidence type="ECO:0000256" key="5">
    <source>
        <dbReference type="ARBA" id="ARBA00022842"/>
    </source>
</evidence>